<dbReference type="GO" id="GO:0016020">
    <property type="term" value="C:membrane"/>
    <property type="evidence" value="ECO:0007669"/>
    <property type="project" value="GOC"/>
</dbReference>
<proteinExistence type="predicted"/>
<dbReference type="GO" id="GO:0004519">
    <property type="term" value="F:endonuclease activity"/>
    <property type="evidence" value="ECO:0007669"/>
    <property type="project" value="UniProtKB-KW"/>
</dbReference>
<evidence type="ECO:0000259" key="2">
    <source>
        <dbReference type="Pfam" id="PF03372"/>
    </source>
</evidence>
<evidence type="ECO:0000256" key="1">
    <source>
        <dbReference type="SAM" id="SignalP"/>
    </source>
</evidence>
<dbReference type="InterPro" id="IPR005135">
    <property type="entry name" value="Endo/exonuclease/phosphatase"/>
</dbReference>
<keyword evidence="3" id="KW-0255">Endonuclease</keyword>
<dbReference type="GO" id="GO:0006506">
    <property type="term" value="P:GPI anchor biosynthetic process"/>
    <property type="evidence" value="ECO:0007669"/>
    <property type="project" value="TreeGrafter"/>
</dbReference>
<keyword evidence="1" id="KW-0732">Signal</keyword>
<sequence>MNQFINTYMKKYLKHLAVILALSNCAMIATASTAIKKADSLKVMTYNIHHANPPAQAGVIDLQAIADVIKSQSPDLVALQELDVLTPRSGNVDQVKKLAELTGMYSYFSKGIDYDGGEYGVAILSKFKINKTERFPLPFKEGLQAEQRSLAIVNVTLPNGSKLDFACTHLDLKDEHRLLQVAEINKVLGNRKNEVILAGDLNLTASNPAMAILEKHFTRSCEQNCAPTIPDVNPDKEIDFILLKKKSKLKVASHKVINDIHASDHLPLVVTYTK</sequence>
<dbReference type="SUPFAM" id="SSF56219">
    <property type="entry name" value="DNase I-like"/>
    <property type="match status" value="1"/>
</dbReference>
<feature type="signal peptide" evidence="1">
    <location>
        <begin position="1"/>
        <end position="31"/>
    </location>
</feature>
<organism evidence="3 4">
    <name type="scientific">Pedobacter ginsengisoli</name>
    <dbReference type="NCBI Taxonomy" id="363852"/>
    <lineage>
        <taxon>Bacteria</taxon>
        <taxon>Pseudomonadati</taxon>
        <taxon>Bacteroidota</taxon>
        <taxon>Sphingobacteriia</taxon>
        <taxon>Sphingobacteriales</taxon>
        <taxon>Sphingobacteriaceae</taxon>
        <taxon>Pedobacter</taxon>
    </lineage>
</organism>
<dbReference type="KEGG" id="pgs:CPT03_01065"/>
<dbReference type="Pfam" id="PF03372">
    <property type="entry name" value="Exo_endo_phos"/>
    <property type="match status" value="1"/>
</dbReference>
<dbReference type="Proteomes" id="UP000223749">
    <property type="component" value="Chromosome"/>
</dbReference>
<keyword evidence="3" id="KW-0378">Hydrolase</keyword>
<dbReference type="AlphaFoldDB" id="A0A2D1U0Y3"/>
<name>A0A2D1U0Y3_9SPHI</name>
<feature type="domain" description="Endonuclease/exonuclease/phosphatase" evidence="2">
    <location>
        <begin position="44"/>
        <end position="265"/>
    </location>
</feature>
<feature type="chain" id="PRO_5013628790" evidence="1">
    <location>
        <begin position="32"/>
        <end position="274"/>
    </location>
</feature>
<dbReference type="PANTHER" id="PTHR14859:SF15">
    <property type="entry name" value="ENDONUCLEASE_EXONUCLEASE_PHOSPHATASE DOMAIN-CONTAINING PROTEIN"/>
    <property type="match status" value="1"/>
</dbReference>
<evidence type="ECO:0000313" key="3">
    <source>
        <dbReference type="EMBL" id="ATP55154.1"/>
    </source>
</evidence>
<dbReference type="InterPro" id="IPR036691">
    <property type="entry name" value="Endo/exonu/phosph_ase_sf"/>
</dbReference>
<reference evidence="3 4" key="1">
    <citation type="submission" date="2017-10" db="EMBL/GenBank/DDBJ databases">
        <title>Whole genome of Pedobacter ginsengisoli T01R-27 isolated from tomato rhizosphere.</title>
        <authorList>
            <person name="Weon H.-Y."/>
            <person name="Lee S.A."/>
            <person name="Sang M.K."/>
            <person name="Song J."/>
        </authorList>
    </citation>
    <scope>NUCLEOTIDE SEQUENCE [LARGE SCALE GENOMIC DNA]</scope>
    <source>
        <strain evidence="3 4">T01R-27</strain>
    </source>
</reference>
<evidence type="ECO:0000313" key="4">
    <source>
        <dbReference type="Proteomes" id="UP000223749"/>
    </source>
</evidence>
<protein>
    <submittedName>
        <fullName evidence="3">Endonuclease</fullName>
    </submittedName>
</protein>
<keyword evidence="3" id="KW-0540">Nuclease</keyword>
<keyword evidence="4" id="KW-1185">Reference proteome</keyword>
<dbReference type="InterPro" id="IPR051916">
    <property type="entry name" value="GPI-anchor_lipid_remodeler"/>
</dbReference>
<dbReference type="EMBL" id="CP024091">
    <property type="protein sequence ID" value="ATP55154.1"/>
    <property type="molecule type" value="Genomic_DNA"/>
</dbReference>
<dbReference type="PANTHER" id="PTHR14859">
    <property type="entry name" value="CALCOFLUOR WHITE HYPERSENSITIVE PROTEIN PRECURSOR"/>
    <property type="match status" value="1"/>
</dbReference>
<accession>A0A2D1U0Y3</accession>
<gene>
    <name evidence="3" type="ORF">CPT03_01065</name>
</gene>
<dbReference type="Gene3D" id="3.60.10.10">
    <property type="entry name" value="Endonuclease/exonuclease/phosphatase"/>
    <property type="match status" value="1"/>
</dbReference>